<evidence type="ECO:0000313" key="2">
    <source>
        <dbReference type="Proteomes" id="UP000536604"/>
    </source>
</evidence>
<proteinExistence type="predicted"/>
<dbReference type="EMBL" id="JACHJO010000017">
    <property type="protein sequence ID" value="MBB6122211.1"/>
    <property type="molecule type" value="Genomic_DNA"/>
</dbReference>
<dbReference type="RefSeq" id="WP_184293649.1">
    <property type="nucleotide sequence ID" value="NZ_JACHJO010000017.1"/>
</dbReference>
<gene>
    <name evidence="1" type="ORF">FHS13_004200</name>
</gene>
<organism evidence="1 2">
    <name type="scientific">Nocardiopsis algeriensis</name>
    <dbReference type="NCBI Taxonomy" id="1478215"/>
    <lineage>
        <taxon>Bacteria</taxon>
        <taxon>Bacillati</taxon>
        <taxon>Actinomycetota</taxon>
        <taxon>Actinomycetes</taxon>
        <taxon>Streptosporangiales</taxon>
        <taxon>Nocardiopsidaceae</taxon>
        <taxon>Nocardiopsis</taxon>
    </lineage>
</organism>
<name>A0A841J1K5_9ACTN</name>
<accession>A0A841J1K5</accession>
<dbReference type="AlphaFoldDB" id="A0A841J1K5"/>
<protein>
    <submittedName>
        <fullName evidence="1">Uncharacterized protein</fullName>
    </submittedName>
</protein>
<sequence>MSASEDHFEHIGDDHMSAEETRAWMAENTGPKGGRYYKRCQRCAPTP</sequence>
<dbReference type="Proteomes" id="UP000536604">
    <property type="component" value="Unassembled WGS sequence"/>
</dbReference>
<reference evidence="1 2" key="1">
    <citation type="submission" date="2020-08" db="EMBL/GenBank/DDBJ databases">
        <title>Genomic Encyclopedia of Type Strains, Phase III (KMG-III): the genomes of soil and plant-associated and newly described type strains.</title>
        <authorList>
            <person name="Whitman W."/>
        </authorList>
    </citation>
    <scope>NUCLEOTIDE SEQUENCE [LARGE SCALE GENOMIC DNA]</scope>
    <source>
        <strain evidence="1 2">CECT 8712</strain>
    </source>
</reference>
<comment type="caution">
    <text evidence="1">The sequence shown here is derived from an EMBL/GenBank/DDBJ whole genome shotgun (WGS) entry which is preliminary data.</text>
</comment>
<evidence type="ECO:0000313" key="1">
    <source>
        <dbReference type="EMBL" id="MBB6122211.1"/>
    </source>
</evidence>
<keyword evidence="2" id="KW-1185">Reference proteome</keyword>